<sequence>MHTDTAKVHSALTRINIYGCDREAHENSRGKVKQMSGKTKFRCNKDSIFQFTERETDSDGWEISGETERELRPVTACPVKFQKLNSWSDQFSRAVSGFWNDVIDGKSFSRVLEKK</sequence>
<dbReference type="EMBL" id="BPLQ01010124">
    <property type="protein sequence ID" value="GIY48514.1"/>
    <property type="molecule type" value="Genomic_DNA"/>
</dbReference>
<keyword evidence="2" id="KW-1185">Reference proteome</keyword>
<name>A0AAV4TR64_9ARAC</name>
<organism evidence="1 2">
    <name type="scientific">Caerostris darwini</name>
    <dbReference type="NCBI Taxonomy" id="1538125"/>
    <lineage>
        <taxon>Eukaryota</taxon>
        <taxon>Metazoa</taxon>
        <taxon>Ecdysozoa</taxon>
        <taxon>Arthropoda</taxon>
        <taxon>Chelicerata</taxon>
        <taxon>Arachnida</taxon>
        <taxon>Araneae</taxon>
        <taxon>Araneomorphae</taxon>
        <taxon>Entelegynae</taxon>
        <taxon>Araneoidea</taxon>
        <taxon>Araneidae</taxon>
        <taxon>Caerostris</taxon>
    </lineage>
</organism>
<accession>A0AAV4TR64</accession>
<evidence type="ECO:0000313" key="1">
    <source>
        <dbReference type="EMBL" id="GIY48514.1"/>
    </source>
</evidence>
<dbReference type="AlphaFoldDB" id="A0AAV4TR64"/>
<proteinExistence type="predicted"/>
<comment type="caution">
    <text evidence="1">The sequence shown here is derived from an EMBL/GenBank/DDBJ whole genome shotgun (WGS) entry which is preliminary data.</text>
</comment>
<evidence type="ECO:0000313" key="2">
    <source>
        <dbReference type="Proteomes" id="UP001054837"/>
    </source>
</evidence>
<gene>
    <name evidence="1" type="ORF">CDAR_183651</name>
</gene>
<dbReference type="Proteomes" id="UP001054837">
    <property type="component" value="Unassembled WGS sequence"/>
</dbReference>
<protein>
    <submittedName>
        <fullName evidence="1">Uncharacterized protein</fullName>
    </submittedName>
</protein>
<reference evidence="1 2" key="1">
    <citation type="submission" date="2021-06" db="EMBL/GenBank/DDBJ databases">
        <title>Caerostris darwini draft genome.</title>
        <authorList>
            <person name="Kono N."/>
            <person name="Arakawa K."/>
        </authorList>
    </citation>
    <scope>NUCLEOTIDE SEQUENCE [LARGE SCALE GENOMIC DNA]</scope>
</reference>